<dbReference type="Proteomes" id="UP000034034">
    <property type="component" value="Chromosome"/>
</dbReference>
<protein>
    <submittedName>
        <fullName evidence="2">Uncharacterized protein</fullName>
    </submittedName>
</protein>
<gene>
    <name evidence="2" type="ORF">SXIM_42480</name>
</gene>
<dbReference type="HOGENOM" id="CLU_3206080_0_0_11"/>
<dbReference type="RefSeq" id="WP_158708042.1">
    <property type="nucleotide sequence ID" value="NZ_CBDRAA010000003.1"/>
</dbReference>
<sequence length="45" mass="4653">MTPAPTPPPAVPPATTRTSDKLRAQVRRANALSAANRLSKEGGAK</sequence>
<evidence type="ECO:0000313" key="3">
    <source>
        <dbReference type="Proteomes" id="UP000034034"/>
    </source>
</evidence>
<dbReference type="PATRIC" id="fig|408015.6.peg.4302"/>
<evidence type="ECO:0000256" key="1">
    <source>
        <dbReference type="SAM" id="MobiDB-lite"/>
    </source>
</evidence>
<dbReference type="STRING" id="408015.SXIM_42480"/>
<dbReference type="KEGG" id="sxi:SXIM_42480"/>
<dbReference type="EMBL" id="CP009922">
    <property type="protein sequence ID" value="AKG45632.1"/>
    <property type="molecule type" value="Genomic_DNA"/>
</dbReference>
<organism evidence="2 3">
    <name type="scientific">Streptomyces xiamenensis</name>
    <dbReference type="NCBI Taxonomy" id="408015"/>
    <lineage>
        <taxon>Bacteria</taxon>
        <taxon>Bacillati</taxon>
        <taxon>Actinomycetota</taxon>
        <taxon>Actinomycetes</taxon>
        <taxon>Kitasatosporales</taxon>
        <taxon>Streptomycetaceae</taxon>
        <taxon>Streptomyces</taxon>
    </lineage>
</organism>
<keyword evidence="3" id="KW-1185">Reference proteome</keyword>
<reference evidence="2" key="1">
    <citation type="submission" date="2019-08" db="EMBL/GenBank/DDBJ databases">
        <title>Complete genome sequence of a mangrove-derived Streptomyces xiamenensis.</title>
        <authorList>
            <person name="Xu J."/>
        </authorList>
    </citation>
    <scope>NUCLEOTIDE SEQUENCE</scope>
    <source>
        <strain evidence="2">318</strain>
    </source>
</reference>
<dbReference type="AlphaFoldDB" id="A0A0F7FZN3"/>
<feature type="compositionally biased region" description="Pro residues" evidence="1">
    <location>
        <begin position="1"/>
        <end position="12"/>
    </location>
</feature>
<evidence type="ECO:0000313" key="2">
    <source>
        <dbReference type="EMBL" id="AKG45632.1"/>
    </source>
</evidence>
<proteinExistence type="predicted"/>
<name>A0A0F7FZN3_9ACTN</name>
<accession>A0A0F7FZN3</accession>
<feature type="region of interest" description="Disordered" evidence="1">
    <location>
        <begin position="1"/>
        <end position="22"/>
    </location>
</feature>